<evidence type="ECO:0000313" key="9">
    <source>
        <dbReference type="Proteomes" id="UP000324022"/>
    </source>
</evidence>
<feature type="compositionally biased region" description="Polar residues" evidence="6">
    <location>
        <begin position="110"/>
        <end position="121"/>
    </location>
</feature>
<feature type="compositionally biased region" description="Basic and acidic residues" evidence="6">
    <location>
        <begin position="1058"/>
        <end position="1070"/>
    </location>
</feature>
<organism evidence="8 9">
    <name type="scientific">Ustilago trichophora</name>
    <dbReference type="NCBI Taxonomy" id="86804"/>
    <lineage>
        <taxon>Eukaryota</taxon>
        <taxon>Fungi</taxon>
        <taxon>Dikarya</taxon>
        <taxon>Basidiomycota</taxon>
        <taxon>Ustilaginomycotina</taxon>
        <taxon>Ustilaginomycetes</taxon>
        <taxon>Ustilaginales</taxon>
        <taxon>Ustilaginaceae</taxon>
        <taxon>Ustilago</taxon>
    </lineage>
</organism>
<reference evidence="8 9" key="1">
    <citation type="submission" date="2018-03" db="EMBL/GenBank/DDBJ databases">
        <authorList>
            <person name="Guldener U."/>
        </authorList>
    </citation>
    <scope>NUCLEOTIDE SEQUENCE [LARGE SCALE GENOMIC DNA]</scope>
    <source>
        <strain evidence="8 9">NBRC100155</strain>
    </source>
</reference>
<comment type="similarity">
    <text evidence="2">Belongs to the TMCO4 family.</text>
</comment>
<dbReference type="Proteomes" id="UP000324022">
    <property type="component" value="Unassembled WGS sequence"/>
</dbReference>
<evidence type="ECO:0000256" key="2">
    <source>
        <dbReference type="ARBA" id="ARBA00009824"/>
    </source>
</evidence>
<evidence type="ECO:0000256" key="1">
    <source>
        <dbReference type="ARBA" id="ARBA00004141"/>
    </source>
</evidence>
<feature type="region of interest" description="Disordered" evidence="6">
    <location>
        <begin position="1"/>
        <end position="165"/>
    </location>
</feature>
<keyword evidence="4 7" id="KW-1133">Transmembrane helix</keyword>
<feature type="compositionally biased region" description="Acidic residues" evidence="6">
    <location>
        <begin position="358"/>
        <end position="369"/>
    </location>
</feature>
<feature type="transmembrane region" description="Helical" evidence="7">
    <location>
        <begin position="629"/>
        <end position="653"/>
    </location>
</feature>
<feature type="compositionally biased region" description="Basic and acidic residues" evidence="6">
    <location>
        <begin position="387"/>
        <end position="404"/>
    </location>
</feature>
<feature type="compositionally biased region" description="Polar residues" evidence="6">
    <location>
        <begin position="1214"/>
        <end position="1224"/>
    </location>
</feature>
<feature type="compositionally biased region" description="Polar residues" evidence="6">
    <location>
        <begin position="1015"/>
        <end position="1029"/>
    </location>
</feature>
<dbReference type="PANTHER" id="PTHR17920">
    <property type="entry name" value="TRANSMEMBRANE AND COILED-COIL DOMAIN-CONTAINING PROTEIN 4 TMCO4"/>
    <property type="match status" value="1"/>
</dbReference>
<evidence type="ECO:0000256" key="5">
    <source>
        <dbReference type="ARBA" id="ARBA00023136"/>
    </source>
</evidence>
<feature type="region of interest" description="Disordered" evidence="6">
    <location>
        <begin position="1007"/>
        <end position="1070"/>
    </location>
</feature>
<feature type="compositionally biased region" description="Polar residues" evidence="6">
    <location>
        <begin position="332"/>
        <end position="343"/>
    </location>
</feature>
<evidence type="ECO:0000256" key="6">
    <source>
        <dbReference type="SAM" id="MobiDB-lite"/>
    </source>
</evidence>
<evidence type="ECO:0000313" key="8">
    <source>
        <dbReference type="EMBL" id="SPO24179.1"/>
    </source>
</evidence>
<feature type="compositionally biased region" description="Low complexity" evidence="6">
    <location>
        <begin position="1030"/>
        <end position="1046"/>
    </location>
</feature>
<feature type="compositionally biased region" description="Low complexity" evidence="6">
    <location>
        <begin position="1178"/>
        <end position="1193"/>
    </location>
</feature>
<dbReference type="GO" id="GO:0016020">
    <property type="term" value="C:membrane"/>
    <property type="evidence" value="ECO:0007669"/>
    <property type="project" value="UniProtKB-SubCell"/>
</dbReference>
<dbReference type="InterPro" id="IPR007941">
    <property type="entry name" value="DUF726"/>
</dbReference>
<gene>
    <name evidence="8" type="ORF">UTRI_03447</name>
</gene>
<feature type="compositionally biased region" description="Basic and acidic residues" evidence="6">
    <location>
        <begin position="344"/>
        <end position="357"/>
    </location>
</feature>
<dbReference type="EMBL" id="OOIN01000007">
    <property type="protein sequence ID" value="SPO24179.1"/>
    <property type="molecule type" value="Genomic_DNA"/>
</dbReference>
<feature type="region of interest" description="Disordered" evidence="6">
    <location>
        <begin position="1302"/>
        <end position="1393"/>
    </location>
</feature>
<dbReference type="InterPro" id="IPR029058">
    <property type="entry name" value="AB_hydrolase_fold"/>
</dbReference>
<evidence type="ECO:0000256" key="4">
    <source>
        <dbReference type="ARBA" id="ARBA00022989"/>
    </source>
</evidence>
<proteinExistence type="inferred from homology"/>
<name>A0A5C3E423_9BASI</name>
<feature type="compositionally biased region" description="Polar residues" evidence="6">
    <location>
        <begin position="1234"/>
        <end position="1253"/>
    </location>
</feature>
<feature type="compositionally biased region" description="Polar residues" evidence="6">
    <location>
        <begin position="455"/>
        <end position="476"/>
    </location>
</feature>
<feature type="compositionally biased region" description="Basic and acidic residues" evidence="6">
    <location>
        <begin position="317"/>
        <end position="326"/>
    </location>
</feature>
<feature type="region of interest" description="Disordered" evidence="6">
    <location>
        <begin position="1149"/>
        <end position="1259"/>
    </location>
</feature>
<protein>
    <recommendedName>
        <fullName evidence="10">DUF726-domain-containing protein</fullName>
    </recommendedName>
</protein>
<evidence type="ECO:0000256" key="3">
    <source>
        <dbReference type="ARBA" id="ARBA00022692"/>
    </source>
</evidence>
<dbReference type="SUPFAM" id="SSF53474">
    <property type="entry name" value="alpha/beta-Hydrolases"/>
    <property type="match status" value="1"/>
</dbReference>
<dbReference type="Pfam" id="PF05277">
    <property type="entry name" value="DUF726"/>
    <property type="match status" value="1"/>
</dbReference>
<evidence type="ECO:0000256" key="7">
    <source>
        <dbReference type="SAM" id="Phobius"/>
    </source>
</evidence>
<feature type="region of interest" description="Disordered" evidence="6">
    <location>
        <begin position="1092"/>
        <end position="1126"/>
    </location>
</feature>
<feature type="region of interest" description="Disordered" evidence="6">
    <location>
        <begin position="304"/>
        <end position="476"/>
    </location>
</feature>
<sequence length="1393" mass="148346">MSSSHKPFAAAAAAPDDDDDEWESMPVETAQKSTASIPVSAYSNPYDLPYGDEEEDDSDPDDPRRFRSLPSRSSARNLPNRSASGRHHKRSQAKSQYLADNATSTSASAVSRSHNAATNATGKHLDIDDARGYDWRSKPATKDKDKDEDDDSDAEKGYTQLRLDEDEEAEELHAATEYLFQDGSRHDPYGDNTSATPLNQMKTTKQLLSEGQKIAYVGLCSLIASEMVRQIRRVPGKNLDGAKQSIDGWKVKVMARLYQHMDIESSEQRMIESLAEHGVLATDLAPSLITTQTIDNPDFDPEALREKEQEQEEEELEQQRKAEEAQAKLTSPAASTIDSASQHDSADSNTSRDKQESAADDEDDEDADGDIGASLGKPAKLPAQARIEQHSNAKTANADRRNASLDDEGDIGMQSDDTEDVKESADLDDDGGDIGRAHSELSQAARKGSKPGSEDQGQGERNPSAGRSSRPASMASTATVIADPNTASQLTNAVDAIDASPALPEAEVGPGSVTTTLGLTKEPQAVEPPPGALDGVTTSISSADATITLDLRWTVLCDLFLVLTADSVYDARSRVLLERVASYLGLTWMDVTQFEKRVTEALEIEEGVEALSDQSAVKQRMLMARKKRMVMMGLATVGGGLVIGLSAGLLAPVIGAGMGAALGAVGIGGTSSFLGGVGGAALITSTGTVGGMSLAGRGMSRRTRSVKTFEFKPIHNNKRVNAIITVPGFMSGPQDDVRLPFSVIDSVMGDVFSVLWEPDMMQEMGNALGLLWNETIVQGVQQALALTVAGASAMFSALAWPLWLTKLGYLIDNPWSNALDRAQAAGLILADTLSKRQLGVRPITLVGYSLGARVIFYALVELSRIKAYGIVQNVYIMGAPITAKDETWKEARSVVSGRFVSAFSRTDWILGYLHRAASGGMRSIAGLHPVERVQDIENVDVTHVVPGHLGYRPLMPLVLGELGFRTTADYFDEPEDLNAIPERQVVLEEKPSDLELKTVSTKTGGFGKIFRRKGTSNTSSQSATPVRSNSAAGATSAAAGAAASSGRTEYDEYEDDDLPPRVEHTADNKPVEAAPAAEVAEAKQVQEEIVKQSVSRVEAVRASHEGSGRAATPEADRPSSTSAHFDTEAILRELRESGIEVKELESSLPPLPLAADTKTSAGPIASSETKEASPVPPLASTASTSMPTTSSATKDAGSYMPSSFAAPEMGVSPAVQNGGVSLTFASYDDDDIQPASSAVESQPSPHVAQSNETNLRKYGLSSSAAKDLAERFKMGDARSTDVSGSAAGLRDESWTVAEDGWGLARPDTSYDKSMGTKSAMHSMPTSSSFGFGETLSPSNERSLDALTPPTLAVGRGFDFSGSAKPSTSGERTPRRTGDGNLGSEPDPWAENPW</sequence>
<dbReference type="PANTHER" id="PTHR17920:SF3">
    <property type="entry name" value="TRANSMEMBRANE AND COILED-COIL DOMAIN-CONTAINING PROTEIN 4"/>
    <property type="match status" value="1"/>
</dbReference>
<keyword evidence="5 7" id="KW-0472">Membrane</keyword>
<evidence type="ECO:0008006" key="10">
    <source>
        <dbReference type="Google" id="ProtNLM"/>
    </source>
</evidence>
<feature type="compositionally biased region" description="Polar residues" evidence="6">
    <location>
        <begin position="30"/>
        <end position="43"/>
    </location>
</feature>
<feature type="compositionally biased region" description="Acidic residues" evidence="6">
    <location>
        <begin position="50"/>
        <end position="60"/>
    </location>
</feature>
<dbReference type="SUPFAM" id="SSF158682">
    <property type="entry name" value="TerB-like"/>
    <property type="match status" value="1"/>
</dbReference>
<keyword evidence="3 7" id="KW-0812">Transmembrane</keyword>
<dbReference type="InterPro" id="IPR029024">
    <property type="entry name" value="TerB-like"/>
</dbReference>
<feature type="compositionally biased region" description="Polar residues" evidence="6">
    <location>
        <begin position="1323"/>
        <end position="1340"/>
    </location>
</feature>
<dbReference type="OrthoDB" id="277931at2759"/>
<accession>A0A5C3E423</accession>
<keyword evidence="9" id="KW-1185">Reference proteome</keyword>
<feature type="compositionally biased region" description="Basic and acidic residues" evidence="6">
    <location>
        <begin position="1098"/>
        <end position="1107"/>
    </location>
</feature>
<feature type="compositionally biased region" description="Basic and acidic residues" evidence="6">
    <location>
        <begin position="123"/>
        <end position="145"/>
    </location>
</feature>
<feature type="compositionally biased region" description="Acidic residues" evidence="6">
    <location>
        <begin position="405"/>
        <end position="432"/>
    </location>
</feature>
<comment type="subcellular location">
    <subcellularLocation>
        <location evidence="1">Membrane</location>
        <topology evidence="1">Multi-pass membrane protein</topology>
    </subcellularLocation>
</comment>